<organism evidence="1 3">
    <name type="scientific">Adineta ricciae</name>
    <name type="common">Rotifer</name>
    <dbReference type="NCBI Taxonomy" id="249248"/>
    <lineage>
        <taxon>Eukaryota</taxon>
        <taxon>Metazoa</taxon>
        <taxon>Spiralia</taxon>
        <taxon>Gnathifera</taxon>
        <taxon>Rotifera</taxon>
        <taxon>Eurotatoria</taxon>
        <taxon>Bdelloidea</taxon>
        <taxon>Adinetida</taxon>
        <taxon>Adinetidae</taxon>
        <taxon>Adineta</taxon>
    </lineage>
</organism>
<name>A0A815EXT4_ADIRI</name>
<sequence length="119" mass="13930">MLSIKRHALPLVPAYSITTHKSQGQTLNKVVIDLKLLKDTDDIAAVYVPLSRVKRLTDLIILRHFDYKISLIKPSKSQVAEMEKLDKLFIQTQMRFSEWFKQILQNILNFHYSSSIFRL</sequence>
<dbReference type="AlphaFoldDB" id="A0A815EXT4"/>
<dbReference type="EMBL" id="CAJNOJ010000436">
    <property type="protein sequence ID" value="CAF1447837.1"/>
    <property type="molecule type" value="Genomic_DNA"/>
</dbReference>
<dbReference type="EMBL" id="CAJNOR010002607">
    <property type="protein sequence ID" value="CAF1317587.1"/>
    <property type="molecule type" value="Genomic_DNA"/>
</dbReference>
<accession>A0A815EXT4</accession>
<dbReference type="SUPFAM" id="SSF52540">
    <property type="entry name" value="P-loop containing nucleoside triphosphate hydrolases"/>
    <property type="match status" value="1"/>
</dbReference>
<keyword evidence="3" id="KW-1185">Reference proteome</keyword>
<dbReference type="Gene3D" id="3.40.50.300">
    <property type="entry name" value="P-loop containing nucleotide triphosphate hydrolases"/>
    <property type="match status" value="1"/>
</dbReference>
<dbReference type="Proteomes" id="UP000663852">
    <property type="component" value="Unassembled WGS sequence"/>
</dbReference>
<evidence type="ECO:0000313" key="2">
    <source>
        <dbReference type="EMBL" id="CAF1447837.1"/>
    </source>
</evidence>
<dbReference type="InterPro" id="IPR027417">
    <property type="entry name" value="P-loop_NTPase"/>
</dbReference>
<protein>
    <recommendedName>
        <fullName evidence="4">UvrD-like helicase C-terminal domain-containing protein</fullName>
    </recommendedName>
</protein>
<evidence type="ECO:0000313" key="3">
    <source>
        <dbReference type="Proteomes" id="UP000663828"/>
    </source>
</evidence>
<gene>
    <name evidence="2" type="ORF">EDS130_LOCUS39326</name>
    <name evidence="1" type="ORF">XAT740_LOCUS29729</name>
</gene>
<dbReference type="Proteomes" id="UP000663828">
    <property type="component" value="Unassembled WGS sequence"/>
</dbReference>
<comment type="caution">
    <text evidence="1">The sequence shown here is derived from an EMBL/GenBank/DDBJ whole genome shotgun (WGS) entry which is preliminary data.</text>
</comment>
<evidence type="ECO:0008006" key="4">
    <source>
        <dbReference type="Google" id="ProtNLM"/>
    </source>
</evidence>
<proteinExistence type="predicted"/>
<dbReference type="OrthoDB" id="416437at2759"/>
<evidence type="ECO:0000313" key="1">
    <source>
        <dbReference type="EMBL" id="CAF1317587.1"/>
    </source>
</evidence>
<reference evidence="1" key="1">
    <citation type="submission" date="2021-02" db="EMBL/GenBank/DDBJ databases">
        <authorList>
            <person name="Nowell W R."/>
        </authorList>
    </citation>
    <scope>NUCLEOTIDE SEQUENCE</scope>
</reference>